<dbReference type="EMBL" id="KE145357">
    <property type="protein sequence ID" value="EPE33806.1"/>
    <property type="molecule type" value="Genomic_DNA"/>
</dbReference>
<evidence type="ECO:0000313" key="2">
    <source>
        <dbReference type="EMBL" id="EPE33806.1"/>
    </source>
</evidence>
<dbReference type="RefSeq" id="XP_008078958.1">
    <property type="nucleotide sequence ID" value="XM_008080767.1"/>
</dbReference>
<dbReference type="AlphaFoldDB" id="S3DP10"/>
<organism evidence="2 3">
    <name type="scientific">Glarea lozoyensis (strain ATCC 20868 / MF5171)</name>
    <dbReference type="NCBI Taxonomy" id="1116229"/>
    <lineage>
        <taxon>Eukaryota</taxon>
        <taxon>Fungi</taxon>
        <taxon>Dikarya</taxon>
        <taxon>Ascomycota</taxon>
        <taxon>Pezizomycotina</taxon>
        <taxon>Leotiomycetes</taxon>
        <taxon>Helotiales</taxon>
        <taxon>Helotiaceae</taxon>
        <taxon>Glarea</taxon>
    </lineage>
</organism>
<dbReference type="HOGENOM" id="CLU_1468278_0_0_1"/>
<gene>
    <name evidence="2" type="ORF">GLAREA_06819</name>
</gene>
<name>S3DP10_GLAL2</name>
<protein>
    <submittedName>
        <fullName evidence="2">Uncharacterized protein</fullName>
    </submittedName>
</protein>
<sequence>MMCRQRALTSQEREERRRCPGCLKLKPFEEDVGYETDGTDQEEIEEEDETRERRVDRMVDSRCPRCPFGASNYLRHSYFIKYNEYGSKEGGQLVRTVKVFSELWWRMPPPDAESSDEGYSADESNVDNDDDDEDDEGYASGRPNQYDMSQVEPIQPEEDFPGEDVLMKDLADESQDEEKQPDEA</sequence>
<evidence type="ECO:0000256" key="1">
    <source>
        <dbReference type="SAM" id="MobiDB-lite"/>
    </source>
</evidence>
<evidence type="ECO:0000313" key="3">
    <source>
        <dbReference type="Proteomes" id="UP000016922"/>
    </source>
</evidence>
<feature type="compositionally biased region" description="Acidic residues" evidence="1">
    <location>
        <begin position="113"/>
        <end position="137"/>
    </location>
</feature>
<feature type="region of interest" description="Disordered" evidence="1">
    <location>
        <begin position="109"/>
        <end position="184"/>
    </location>
</feature>
<dbReference type="KEGG" id="glz:GLAREA_06819"/>
<feature type="compositionally biased region" description="Acidic residues" evidence="1">
    <location>
        <begin position="33"/>
        <end position="49"/>
    </location>
</feature>
<keyword evidence="3" id="KW-1185">Reference proteome</keyword>
<dbReference type="Proteomes" id="UP000016922">
    <property type="component" value="Unassembled WGS sequence"/>
</dbReference>
<proteinExistence type="predicted"/>
<feature type="compositionally biased region" description="Basic and acidic residues" evidence="1">
    <location>
        <begin position="165"/>
        <end position="184"/>
    </location>
</feature>
<accession>S3DP10</accession>
<reference evidence="2 3" key="1">
    <citation type="journal article" date="2013" name="BMC Genomics">
        <title>Genomics-driven discovery of the pneumocandin biosynthetic gene cluster in the fungus Glarea lozoyensis.</title>
        <authorList>
            <person name="Chen L."/>
            <person name="Yue Q."/>
            <person name="Zhang X."/>
            <person name="Xiang M."/>
            <person name="Wang C."/>
            <person name="Li S."/>
            <person name="Che Y."/>
            <person name="Ortiz-Lopez F.J."/>
            <person name="Bills G.F."/>
            <person name="Liu X."/>
            <person name="An Z."/>
        </authorList>
    </citation>
    <scope>NUCLEOTIDE SEQUENCE [LARGE SCALE GENOMIC DNA]</scope>
    <source>
        <strain evidence="3">ATCC 20868 / MF5171</strain>
    </source>
</reference>
<dbReference type="GeneID" id="19465872"/>
<feature type="region of interest" description="Disordered" evidence="1">
    <location>
        <begin position="33"/>
        <end position="55"/>
    </location>
</feature>